<accession>A0A4P5P682</accession>
<dbReference type="EMBL" id="BJCC01000009">
    <property type="protein sequence ID" value="GCF93240.1"/>
    <property type="molecule type" value="Genomic_DNA"/>
</dbReference>
<feature type="region of interest" description="Disordered" evidence="1">
    <location>
        <begin position="47"/>
        <end position="67"/>
    </location>
</feature>
<evidence type="ECO:0000313" key="3">
    <source>
        <dbReference type="EMBL" id="GCF93240.1"/>
    </source>
</evidence>
<evidence type="ECO:0000313" key="4">
    <source>
        <dbReference type="Proteomes" id="UP000290567"/>
    </source>
</evidence>
<dbReference type="InterPro" id="IPR047752">
    <property type="entry name" value="MacP"/>
</dbReference>
<sequence length="94" mass="11174">MSRSPLVTRSELRRRKEEQEREAQQRKLDADKAYAQRQKEISNVYRKELKKSKPISKTRSGEKERQRERNTFLNKAILIVGILLVIVMLAVFFL</sequence>
<gene>
    <name evidence="3" type="ORF">NRIC_11310</name>
</gene>
<protein>
    <submittedName>
        <fullName evidence="3">Uncharacterized protein</fullName>
    </submittedName>
</protein>
<organism evidence="3 4">
    <name type="scientific">Enterococcus florum</name>
    <dbReference type="NCBI Taxonomy" id="2480627"/>
    <lineage>
        <taxon>Bacteria</taxon>
        <taxon>Bacillati</taxon>
        <taxon>Bacillota</taxon>
        <taxon>Bacilli</taxon>
        <taxon>Lactobacillales</taxon>
        <taxon>Enterococcaceae</taxon>
        <taxon>Enterococcus</taxon>
    </lineage>
</organism>
<dbReference type="AlphaFoldDB" id="A0A4P5P682"/>
<keyword evidence="2" id="KW-1133">Transmembrane helix</keyword>
<feature type="compositionally biased region" description="Basic and acidic residues" evidence="1">
    <location>
        <begin position="10"/>
        <end position="35"/>
    </location>
</feature>
<feature type="region of interest" description="Disordered" evidence="1">
    <location>
        <begin position="1"/>
        <end position="35"/>
    </location>
</feature>
<name>A0A4P5P682_9ENTE</name>
<dbReference type="Pfam" id="PF26336">
    <property type="entry name" value="MacP_activator"/>
    <property type="match status" value="1"/>
</dbReference>
<dbReference type="RefSeq" id="WP_146621704.1">
    <property type="nucleotide sequence ID" value="NZ_BJCC01000009.1"/>
</dbReference>
<evidence type="ECO:0000256" key="2">
    <source>
        <dbReference type="SAM" id="Phobius"/>
    </source>
</evidence>
<evidence type="ECO:0000256" key="1">
    <source>
        <dbReference type="SAM" id="MobiDB-lite"/>
    </source>
</evidence>
<dbReference type="Proteomes" id="UP000290567">
    <property type="component" value="Unassembled WGS sequence"/>
</dbReference>
<keyword evidence="2" id="KW-0472">Membrane</keyword>
<proteinExistence type="predicted"/>
<keyword evidence="2" id="KW-0812">Transmembrane</keyword>
<comment type="caution">
    <text evidence="3">The sequence shown here is derived from an EMBL/GenBank/DDBJ whole genome shotgun (WGS) entry which is preliminary data.</text>
</comment>
<feature type="transmembrane region" description="Helical" evidence="2">
    <location>
        <begin position="72"/>
        <end position="93"/>
    </location>
</feature>
<dbReference type="OrthoDB" id="2193963at2"/>
<keyword evidence="4" id="KW-1185">Reference proteome</keyword>
<reference evidence="4" key="1">
    <citation type="submission" date="2019-02" db="EMBL/GenBank/DDBJ databases">
        <title>Draft genome sequence of Enterococcus sp. Gos25-1.</title>
        <authorList>
            <person name="Tanaka N."/>
            <person name="Shiwa Y."/>
            <person name="Fujita N."/>
        </authorList>
    </citation>
    <scope>NUCLEOTIDE SEQUENCE [LARGE SCALE GENOMIC DNA]</scope>
    <source>
        <strain evidence="4">Gos25-1</strain>
    </source>
</reference>
<dbReference type="NCBIfam" id="NF038277">
    <property type="entry name" value="accessory_MacP"/>
    <property type="match status" value="1"/>
</dbReference>